<dbReference type="Proteomes" id="UP000515153">
    <property type="component" value="Chromosome V"/>
</dbReference>
<reference evidence="2" key="3">
    <citation type="submission" date="2025-08" db="UniProtKB">
        <authorList>
            <consortium name="RefSeq"/>
        </authorList>
    </citation>
    <scope>IDENTIFICATION</scope>
    <source>
        <strain evidence="2">NI907</strain>
    </source>
</reference>
<evidence type="ECO:0000313" key="1">
    <source>
        <dbReference type="Proteomes" id="UP000515153"/>
    </source>
</evidence>
<reference evidence="1 2" key="1">
    <citation type="journal article" date="2019" name="Mol. Biol. Evol.">
        <title>Blast fungal genomes show frequent chromosomal changes, gene gains and losses, and effector gene turnover.</title>
        <authorList>
            <person name="Gomez Luciano L.B."/>
            <person name="Jason Tsai I."/>
            <person name="Chuma I."/>
            <person name="Tosa Y."/>
            <person name="Chen Y.H."/>
            <person name="Li J.Y."/>
            <person name="Li M.Y."/>
            <person name="Jade Lu M.Y."/>
            <person name="Nakayashiki H."/>
            <person name="Li W.H."/>
        </authorList>
    </citation>
    <scope>NUCLEOTIDE SEQUENCE [LARGE SCALE GENOMIC DNA]</scope>
    <source>
        <strain evidence="1 2">NI907</strain>
    </source>
</reference>
<protein>
    <submittedName>
        <fullName evidence="2">Uncharacterized protein</fullName>
    </submittedName>
</protein>
<evidence type="ECO:0000313" key="2">
    <source>
        <dbReference type="RefSeq" id="XP_030976642.1"/>
    </source>
</evidence>
<dbReference type="GeneID" id="41966613"/>
<sequence length="70" mass="7764">MVGIEIRGSAPDLENESHIDGSRSTKLRHRAADLDLDVLRKYFGLAWLTWGCFELDATHAIQNGTPGKPD</sequence>
<organism evidence="1 2">
    <name type="scientific">Pyricularia grisea</name>
    <name type="common">Crabgrass-specific blast fungus</name>
    <name type="synonym">Magnaporthe grisea</name>
    <dbReference type="NCBI Taxonomy" id="148305"/>
    <lineage>
        <taxon>Eukaryota</taxon>
        <taxon>Fungi</taxon>
        <taxon>Dikarya</taxon>
        <taxon>Ascomycota</taxon>
        <taxon>Pezizomycotina</taxon>
        <taxon>Sordariomycetes</taxon>
        <taxon>Sordariomycetidae</taxon>
        <taxon>Magnaporthales</taxon>
        <taxon>Pyriculariaceae</taxon>
        <taxon>Pyricularia</taxon>
    </lineage>
</organism>
<dbReference type="RefSeq" id="XP_030976642.1">
    <property type="nucleotide sequence ID" value="XM_031131708.1"/>
</dbReference>
<reference evidence="2" key="2">
    <citation type="submission" date="2019-10" db="EMBL/GenBank/DDBJ databases">
        <authorList>
            <consortium name="NCBI Genome Project"/>
        </authorList>
    </citation>
    <scope>NUCLEOTIDE SEQUENCE</scope>
    <source>
        <strain evidence="2">NI907</strain>
    </source>
</reference>
<name>A0A6P8AP14_PYRGI</name>
<dbReference type="KEGG" id="pgri:PgNI_11744"/>
<gene>
    <name evidence="2" type="ORF">PgNI_11744</name>
</gene>
<dbReference type="AlphaFoldDB" id="A0A6P8AP14"/>
<accession>A0A6P8AP14</accession>
<keyword evidence="1" id="KW-1185">Reference proteome</keyword>
<proteinExistence type="predicted"/>